<protein>
    <submittedName>
        <fullName evidence="1">AraD1 family protein</fullName>
    </submittedName>
</protein>
<dbReference type="Proteomes" id="UP001595191">
    <property type="component" value="Unassembled WGS sequence"/>
</dbReference>
<proteinExistence type="predicted"/>
<accession>A0ACC7LKB4</accession>
<sequence>MQFHKKRPMRLVQITHKAKGRKVALVEEPDLRLISEYGSVYELVIEALRIGGGLKQLILKNLSEELLNYDSIYGGQSNWKLLPAFDHPTDPTKLMLSGTGLTHKTSAENRQKMHQAEAEQELTDSMKMYLWGVEGGQAKKGEVGAQPEWFYKGNGTILKAHGEVLSIPHFGNDGGEEPEVAGIYINDLKGNPWRIGFATANEFSDHVMERKNYLYLAPSKIRNCSLGPELVLTDSFKEISGTVSIIRDNKVLWEQAINTGEANMSHNLDNLEYHHFKYENHRISGLGHIHFFGADAFSFGEKIILQENDVMTVEWNGMGRPLKNILKRQERSDFQINTFF</sequence>
<evidence type="ECO:0000313" key="1">
    <source>
        <dbReference type="EMBL" id="MFH6604024.1"/>
    </source>
</evidence>
<dbReference type="EMBL" id="JBHFPV010000002">
    <property type="protein sequence ID" value="MFH6604024.1"/>
    <property type="molecule type" value="Genomic_DNA"/>
</dbReference>
<name>A0ACC7LKB4_9FLAO</name>
<evidence type="ECO:0000313" key="2">
    <source>
        <dbReference type="Proteomes" id="UP001595191"/>
    </source>
</evidence>
<keyword evidence="2" id="KW-1185">Reference proteome</keyword>
<comment type="caution">
    <text evidence="1">The sequence shown here is derived from an EMBL/GenBank/DDBJ whole genome shotgun (WGS) entry which is preliminary data.</text>
</comment>
<gene>
    <name evidence="1" type="primary">araD1</name>
    <name evidence="1" type="ORF">ACEZ3G_11090</name>
</gene>
<reference evidence="1" key="1">
    <citation type="submission" date="2024-09" db="EMBL/GenBank/DDBJ databases">
        <authorList>
            <person name="Liu J."/>
        </authorList>
    </citation>
    <scope>NUCLEOTIDE SEQUENCE</scope>
    <source>
        <strain evidence="1">NBU2967</strain>
    </source>
</reference>
<organism evidence="1 2">
    <name type="scientific">Meishania litoralis</name>
    <dbReference type="NCBI Taxonomy" id="3434685"/>
    <lineage>
        <taxon>Bacteria</taxon>
        <taxon>Pseudomonadati</taxon>
        <taxon>Bacteroidota</taxon>
        <taxon>Flavobacteriia</taxon>
        <taxon>Flavobacteriales</taxon>
        <taxon>Flavobacteriaceae</taxon>
        <taxon>Meishania</taxon>
    </lineage>
</organism>